<dbReference type="InterPro" id="IPR029063">
    <property type="entry name" value="SAM-dependent_MTases_sf"/>
</dbReference>
<evidence type="ECO:0000313" key="2">
    <source>
        <dbReference type="Proteomes" id="UP000177268"/>
    </source>
</evidence>
<comment type="caution">
    <text evidence="1">The sequence shown here is derived from an EMBL/GenBank/DDBJ whole genome shotgun (WGS) entry which is preliminary data.</text>
</comment>
<gene>
    <name evidence="1" type="ORF">A2Z00_03900</name>
</gene>
<dbReference type="Pfam" id="PF13489">
    <property type="entry name" value="Methyltransf_23"/>
    <property type="match status" value="1"/>
</dbReference>
<dbReference type="PANTHER" id="PTHR43861">
    <property type="entry name" value="TRANS-ACONITATE 2-METHYLTRANSFERASE-RELATED"/>
    <property type="match status" value="1"/>
</dbReference>
<reference evidence="1 2" key="1">
    <citation type="journal article" date="2016" name="Nat. Commun.">
        <title>Thousands of microbial genomes shed light on interconnected biogeochemical processes in an aquifer system.</title>
        <authorList>
            <person name="Anantharaman K."/>
            <person name="Brown C.T."/>
            <person name="Hug L.A."/>
            <person name="Sharon I."/>
            <person name="Castelle C.J."/>
            <person name="Probst A.J."/>
            <person name="Thomas B.C."/>
            <person name="Singh A."/>
            <person name="Wilkins M.J."/>
            <person name="Karaoz U."/>
            <person name="Brodie E.L."/>
            <person name="Williams K.H."/>
            <person name="Hubbard S.S."/>
            <person name="Banfield J.F."/>
        </authorList>
    </citation>
    <scope>NUCLEOTIDE SEQUENCE [LARGE SCALE GENOMIC DNA]</scope>
</reference>
<organism evidence="1 2">
    <name type="scientific">Candidatus Gottesmanbacteria bacterium RBG_13_45_10</name>
    <dbReference type="NCBI Taxonomy" id="1798370"/>
    <lineage>
        <taxon>Bacteria</taxon>
        <taxon>Candidatus Gottesmaniibacteriota</taxon>
    </lineage>
</organism>
<dbReference type="STRING" id="1798370.A2Z00_03900"/>
<dbReference type="CDD" id="cd02440">
    <property type="entry name" value="AdoMet_MTases"/>
    <property type="match status" value="1"/>
</dbReference>
<name>A0A1F5ZHX1_9BACT</name>
<accession>A0A1F5ZHX1</accession>
<dbReference type="EMBL" id="MFIZ01000009">
    <property type="protein sequence ID" value="OGG11935.1"/>
    <property type="molecule type" value="Genomic_DNA"/>
</dbReference>
<dbReference type="Proteomes" id="UP000177268">
    <property type="component" value="Unassembled WGS sequence"/>
</dbReference>
<dbReference type="PANTHER" id="PTHR43861:SF6">
    <property type="entry name" value="METHYLTRANSFERASE TYPE 11"/>
    <property type="match status" value="1"/>
</dbReference>
<evidence type="ECO:0000313" key="1">
    <source>
        <dbReference type="EMBL" id="OGG11935.1"/>
    </source>
</evidence>
<sequence>MGKCVSCGLVQAVPMPTDRDITSLYHEDMEHFEPYIEQLAVHHAYFRKKIADIQSMFGRRPLKGGTLLDIGCAMGVLLEEAKKVRMKAVGVDISKDAVTYCNRHGLTARAGTVYSAKGLKSASFDVITAFQVIEHERDPLKMMKRIHSLLKKDGMVILATPNYGGLWRRLMGRRWFGFAHPEHVVLFDFKTMQTLLEKAGFRNIEVRRDTSRPFPLSFVFTRGADYVPWAAWLLRPIGKLIDGLKLTNPINPWDDMIVFARK</sequence>
<protein>
    <recommendedName>
        <fullName evidence="3">Methyltransferase type 11 domain-containing protein</fullName>
    </recommendedName>
</protein>
<proteinExistence type="predicted"/>
<evidence type="ECO:0008006" key="3">
    <source>
        <dbReference type="Google" id="ProtNLM"/>
    </source>
</evidence>
<dbReference type="SUPFAM" id="SSF53335">
    <property type="entry name" value="S-adenosyl-L-methionine-dependent methyltransferases"/>
    <property type="match status" value="1"/>
</dbReference>
<dbReference type="Gene3D" id="3.40.50.150">
    <property type="entry name" value="Vaccinia Virus protein VP39"/>
    <property type="match status" value="1"/>
</dbReference>
<dbReference type="AlphaFoldDB" id="A0A1F5ZHX1"/>